<evidence type="ECO:0000313" key="1">
    <source>
        <dbReference type="EMBL" id="CDW37053.1"/>
    </source>
</evidence>
<dbReference type="AlphaFoldDB" id="A0A0K2UFL8"/>
<sequence length="21" mass="2449">MFMRSLLKAVFEIILTPRILG</sequence>
<accession>A0A0K2UFL8</accession>
<reference evidence="1" key="1">
    <citation type="submission" date="2014-05" db="EMBL/GenBank/DDBJ databases">
        <authorList>
            <person name="Chronopoulou M."/>
        </authorList>
    </citation>
    <scope>NUCLEOTIDE SEQUENCE</scope>
    <source>
        <tissue evidence="1">Whole organism</tissue>
    </source>
</reference>
<organism evidence="1">
    <name type="scientific">Lepeophtheirus salmonis</name>
    <name type="common">Salmon louse</name>
    <name type="synonym">Caligus salmonis</name>
    <dbReference type="NCBI Taxonomy" id="72036"/>
    <lineage>
        <taxon>Eukaryota</taxon>
        <taxon>Metazoa</taxon>
        <taxon>Ecdysozoa</taxon>
        <taxon>Arthropoda</taxon>
        <taxon>Crustacea</taxon>
        <taxon>Multicrustacea</taxon>
        <taxon>Hexanauplia</taxon>
        <taxon>Copepoda</taxon>
        <taxon>Siphonostomatoida</taxon>
        <taxon>Caligidae</taxon>
        <taxon>Lepeophtheirus</taxon>
    </lineage>
</organism>
<proteinExistence type="predicted"/>
<protein>
    <submittedName>
        <fullName evidence="1">Uncharacterized protein</fullName>
    </submittedName>
</protein>
<name>A0A0K2UFL8_LEPSM</name>
<dbReference type="EMBL" id="HACA01019692">
    <property type="protein sequence ID" value="CDW37053.1"/>
    <property type="molecule type" value="Transcribed_RNA"/>
</dbReference>